<dbReference type="InterPro" id="IPR036291">
    <property type="entry name" value="NAD(P)-bd_dom_sf"/>
</dbReference>
<dbReference type="InterPro" id="IPR002364">
    <property type="entry name" value="Quin_OxRdtase/zeta-crystal_CS"/>
</dbReference>
<dbReference type="RefSeq" id="WP_310930596.1">
    <property type="nucleotide sequence ID" value="NZ_JAMQOQ010000007.1"/>
</dbReference>
<feature type="domain" description="Enoyl reductase (ER)" evidence="2">
    <location>
        <begin position="31"/>
        <end position="342"/>
    </location>
</feature>
<evidence type="ECO:0000259" key="2">
    <source>
        <dbReference type="SMART" id="SM00829"/>
    </source>
</evidence>
<dbReference type="CDD" id="cd08267">
    <property type="entry name" value="MDR1"/>
    <property type="match status" value="1"/>
</dbReference>
<proteinExistence type="predicted"/>
<dbReference type="Pfam" id="PF13602">
    <property type="entry name" value="ADH_zinc_N_2"/>
    <property type="match status" value="1"/>
</dbReference>
<dbReference type="PROSITE" id="PS01162">
    <property type="entry name" value="QOR_ZETA_CRYSTAL"/>
    <property type="match status" value="1"/>
</dbReference>
<protein>
    <submittedName>
        <fullName evidence="3">NAD(P)-dependent alcohol dehydrogenase</fullName>
    </submittedName>
</protein>
<reference evidence="3 4" key="1">
    <citation type="submission" date="2022-06" db="EMBL/GenBank/DDBJ databases">
        <title>Halogeometricum sp. a new haloarchaeum isolate from saline soil.</title>
        <authorList>
            <person name="Strakova D."/>
            <person name="Galisteo C."/>
            <person name="Sanchez-Porro C."/>
            <person name="Ventosa A."/>
        </authorList>
    </citation>
    <scope>NUCLEOTIDE SEQUENCE [LARGE SCALE GENOMIC DNA]</scope>
    <source>
        <strain evidence="4">S3BR25-2</strain>
    </source>
</reference>
<evidence type="ECO:0000313" key="3">
    <source>
        <dbReference type="EMBL" id="MDS0296584.1"/>
    </source>
</evidence>
<dbReference type="EMBL" id="JAMQOQ010000007">
    <property type="protein sequence ID" value="MDS0296584.1"/>
    <property type="molecule type" value="Genomic_DNA"/>
</dbReference>
<dbReference type="SUPFAM" id="SSF51735">
    <property type="entry name" value="NAD(P)-binding Rossmann-fold domains"/>
    <property type="match status" value="1"/>
</dbReference>
<dbReference type="InterPro" id="IPR020843">
    <property type="entry name" value="ER"/>
</dbReference>
<dbReference type="Gene3D" id="3.90.180.10">
    <property type="entry name" value="Medium-chain alcohol dehydrogenases, catalytic domain"/>
    <property type="match status" value="1"/>
</dbReference>
<sequence>MTTAKQRPESPHSTTGHKPTTMTAVVYSEYGGPEVLRVDEVELPTPGDDDVLVRVIARSVNAGDWHLLRGTPFLVRIVYGGYRKPKFPILGVDVAGRVEAVGKNVADFQSGDEVVADLSKSGFGGFAEYVSVPASAVVRKPAAVSFEAAAAAPTAGVAALQALRDVGKLQSGETVLVNGASGGVGTFAVQIAKFLGAEVTAVCSTAKMETVRSLGANHVIDYTQEDVTESGVQYDLILDAAGTHSMRAYARALRPTGRYVFVGGPTRRFVTALLAGPVLSVTGGKRFRTLMLNPARDDLAFVMGLLESGDVEPVIDRRYNLDEVTEAIQYLEAGRATGKVIVVWNFEIYLIIITSDSFGK</sequence>
<dbReference type="Gene3D" id="3.40.50.720">
    <property type="entry name" value="NAD(P)-binding Rossmann-like Domain"/>
    <property type="match status" value="1"/>
</dbReference>
<dbReference type="InterPro" id="IPR013154">
    <property type="entry name" value="ADH-like_N"/>
</dbReference>
<dbReference type="PANTHER" id="PTHR44013">
    <property type="entry name" value="ZINC-TYPE ALCOHOL DEHYDROGENASE-LIKE PROTEIN C16A3.02C"/>
    <property type="match status" value="1"/>
</dbReference>
<keyword evidence="4" id="KW-1185">Reference proteome</keyword>
<evidence type="ECO:0000313" key="4">
    <source>
        <dbReference type="Proteomes" id="UP001254813"/>
    </source>
</evidence>
<dbReference type="SUPFAM" id="SSF50129">
    <property type="entry name" value="GroES-like"/>
    <property type="match status" value="1"/>
</dbReference>
<feature type="compositionally biased region" description="Basic and acidic residues" evidence="1">
    <location>
        <begin position="1"/>
        <end position="10"/>
    </location>
</feature>
<dbReference type="InterPro" id="IPR011032">
    <property type="entry name" value="GroES-like_sf"/>
</dbReference>
<dbReference type="PANTHER" id="PTHR44013:SF1">
    <property type="entry name" value="ZINC-TYPE ALCOHOL DEHYDROGENASE-LIKE PROTEIN C16A3.02C"/>
    <property type="match status" value="1"/>
</dbReference>
<dbReference type="SMART" id="SM00829">
    <property type="entry name" value="PKS_ER"/>
    <property type="match status" value="1"/>
</dbReference>
<accession>A0ABU2G8I4</accession>
<gene>
    <name evidence="3" type="ORF">NDI79_20630</name>
</gene>
<evidence type="ECO:0000256" key="1">
    <source>
        <dbReference type="SAM" id="MobiDB-lite"/>
    </source>
</evidence>
<dbReference type="Pfam" id="PF08240">
    <property type="entry name" value="ADH_N"/>
    <property type="match status" value="1"/>
</dbReference>
<comment type="caution">
    <text evidence="3">The sequence shown here is derived from an EMBL/GenBank/DDBJ whole genome shotgun (WGS) entry which is preliminary data.</text>
</comment>
<feature type="compositionally biased region" description="Polar residues" evidence="1">
    <location>
        <begin position="11"/>
        <end position="22"/>
    </location>
</feature>
<organism evidence="3 4">
    <name type="scientific">Halogeometricum luteum</name>
    <dbReference type="NCBI Taxonomy" id="2950537"/>
    <lineage>
        <taxon>Archaea</taxon>
        <taxon>Methanobacteriati</taxon>
        <taxon>Methanobacteriota</taxon>
        <taxon>Stenosarchaea group</taxon>
        <taxon>Halobacteria</taxon>
        <taxon>Halobacteriales</taxon>
        <taxon>Haloferacaceae</taxon>
        <taxon>Halogeometricum</taxon>
    </lineage>
</organism>
<dbReference type="InterPro" id="IPR052733">
    <property type="entry name" value="Chloroplast_QOR"/>
</dbReference>
<dbReference type="Proteomes" id="UP001254813">
    <property type="component" value="Unassembled WGS sequence"/>
</dbReference>
<feature type="region of interest" description="Disordered" evidence="1">
    <location>
        <begin position="1"/>
        <end position="22"/>
    </location>
</feature>
<name>A0ABU2G8I4_9EURY</name>